<keyword evidence="1" id="KW-0812">Transmembrane</keyword>
<comment type="caution">
    <text evidence="3">The sequence shown here is derived from an EMBL/GenBank/DDBJ whole genome shotgun (WGS) entry which is preliminary data.</text>
</comment>
<feature type="transmembrane region" description="Helical" evidence="1">
    <location>
        <begin position="7"/>
        <end position="30"/>
    </location>
</feature>
<evidence type="ECO:0000256" key="1">
    <source>
        <dbReference type="SAM" id="Phobius"/>
    </source>
</evidence>
<dbReference type="STRING" id="1150625.Q75_11100"/>
<evidence type="ECO:0000259" key="2">
    <source>
        <dbReference type="Pfam" id="PF13231"/>
    </source>
</evidence>
<feature type="transmembrane region" description="Helical" evidence="1">
    <location>
        <begin position="158"/>
        <end position="181"/>
    </location>
</feature>
<dbReference type="PATRIC" id="fig|1150625.3.peg.2359"/>
<organism evidence="3 4">
    <name type="scientific">Bacillus coahuilensis p1.1.43</name>
    <dbReference type="NCBI Taxonomy" id="1150625"/>
    <lineage>
        <taxon>Bacteria</taxon>
        <taxon>Bacillati</taxon>
        <taxon>Bacillota</taxon>
        <taxon>Bacilli</taxon>
        <taxon>Bacillales</taxon>
        <taxon>Bacillaceae</taxon>
        <taxon>Bacillus</taxon>
    </lineage>
</organism>
<proteinExistence type="predicted"/>
<feature type="transmembrane region" description="Helical" evidence="1">
    <location>
        <begin position="193"/>
        <end position="213"/>
    </location>
</feature>
<reference evidence="3 4" key="1">
    <citation type="journal article" date="2016" name="Front. Microbiol.">
        <title>Microevolution Analysis of Bacillus coahuilensis Unveils Differences in Phosphorus Acquisition Strategies and Their Regulation.</title>
        <authorList>
            <person name="Gomez-Lunar Z."/>
            <person name="Hernandez-Gonzalez I."/>
            <person name="Rodriguez-Torres M.D."/>
            <person name="Souza V."/>
            <person name="Olmedo-Alvarez G."/>
        </authorList>
    </citation>
    <scope>NUCLEOTIDE SEQUENCE [LARGE SCALE GENOMIC DNA]</scope>
    <source>
        <strain evidence="4">p1.1.43</strain>
    </source>
</reference>
<dbReference type="OrthoDB" id="244199at2"/>
<name>A0A147K773_9BACI</name>
<dbReference type="AlphaFoldDB" id="A0A147K773"/>
<feature type="transmembrane region" description="Helical" evidence="1">
    <location>
        <begin position="77"/>
        <end position="96"/>
    </location>
</feature>
<keyword evidence="1" id="KW-0472">Membrane</keyword>
<feature type="transmembrane region" description="Helical" evidence="1">
    <location>
        <begin position="291"/>
        <end position="310"/>
    </location>
</feature>
<keyword evidence="1" id="KW-1133">Transmembrane helix</keyword>
<feature type="transmembrane region" description="Helical" evidence="1">
    <location>
        <begin position="342"/>
        <end position="362"/>
    </location>
</feature>
<evidence type="ECO:0000313" key="4">
    <source>
        <dbReference type="Proteomes" id="UP000074108"/>
    </source>
</evidence>
<gene>
    <name evidence="3" type="ORF">Q75_11100</name>
</gene>
<feature type="transmembrane region" description="Helical" evidence="1">
    <location>
        <begin position="129"/>
        <end position="146"/>
    </location>
</feature>
<feature type="transmembrane region" description="Helical" evidence="1">
    <location>
        <begin position="316"/>
        <end position="335"/>
    </location>
</feature>
<feature type="domain" description="Glycosyltransferase RgtA/B/C/D-like" evidence="2">
    <location>
        <begin position="64"/>
        <end position="196"/>
    </location>
</feature>
<dbReference type="EMBL" id="LDYG01000032">
    <property type="protein sequence ID" value="KUP05917.1"/>
    <property type="molecule type" value="Genomic_DNA"/>
</dbReference>
<dbReference type="Proteomes" id="UP000074108">
    <property type="component" value="Unassembled WGS sequence"/>
</dbReference>
<protein>
    <recommendedName>
        <fullName evidence="2">Glycosyltransferase RgtA/B/C/D-like domain-containing protein</fullName>
    </recommendedName>
</protein>
<keyword evidence="4" id="KW-1185">Reference proteome</keyword>
<evidence type="ECO:0000313" key="3">
    <source>
        <dbReference type="EMBL" id="KUP05917.1"/>
    </source>
</evidence>
<accession>A0A147K773</accession>
<dbReference type="Pfam" id="PF13231">
    <property type="entry name" value="PMT_2"/>
    <property type="match status" value="1"/>
</dbReference>
<sequence>MKKRAWTGFMICAIFIIILMKLVFVSPYVATWDEVDYVLGLFEYDLWKMQPHFPGYPLFILTGMIIHQLFSSGDQSLALANQIVYASASVPIYYLSRYFLDKSSSILVVLLIQTVPYASLISSLPMSEGMALGVMWWYIWAIFRFVNEQKGIEWPFLLFAVLLGVRLSYLPLGTGLVYLAYVEWKAKRPLTPLVYGMSVGVIGIGIWGSALAANSGGIVSLYRLATGFTEGHFTEWGGAVNESTLGLARLSTYMINIFWIGISSENLLLFMVFSSLVLYTINHLTNGKKDGFLPLLSLLFISYFIWAFFAQNIEKARHILPLVGLFSMFCSIIMLKEGRRLGRVLVITMVSAQFFVTCQLLWQAHKELPAVYQVKEFVESEYVQATVYTWEETRVFGYLEADFTHKRMYTYEQFLGDARNEKGPILLTNHVIEGFIEQGVDITEHITEVKRFDSMSLRDPIYSTIVLYEWKNGGEGIER</sequence>
<dbReference type="InterPro" id="IPR038731">
    <property type="entry name" value="RgtA/B/C-like"/>
</dbReference>
<feature type="transmembrane region" description="Helical" evidence="1">
    <location>
        <begin position="257"/>
        <end position="279"/>
    </location>
</feature>
<dbReference type="RefSeq" id="WP_059351381.1">
    <property type="nucleotide sequence ID" value="NZ_LDYG01000032.1"/>
</dbReference>